<sequence>MKFARCIFLMTSLALMIPHIQAVESSQELIDTICRETEDYEFCNEIIQKNANASTANLHDLTDHIIILSMKHASDTYTFIGNILRKRHESDEETAGLNTCLGVYNSESTIFVIVHEHFYLREYERMILAILSTTKILKDCKTDFPVPPNKENPLIEKNREMRILITMSTVSGYMLINGNHSLLSSVVTGLEVSQ</sequence>
<dbReference type="Proteomes" id="UP000489600">
    <property type="component" value="Unassembled WGS sequence"/>
</dbReference>
<reference evidence="6" key="1">
    <citation type="submission" date="2019-07" db="EMBL/GenBank/DDBJ databases">
        <authorList>
            <person name="Dittberner H."/>
        </authorList>
    </citation>
    <scope>NUCLEOTIDE SEQUENCE [LARGE SCALE GENOMIC DNA]</scope>
</reference>
<evidence type="ECO:0000256" key="4">
    <source>
        <dbReference type="SAM" id="SignalP"/>
    </source>
</evidence>
<comment type="similarity">
    <text evidence="3">Belongs to the PMEI family.</text>
</comment>
<dbReference type="SUPFAM" id="SSF101148">
    <property type="entry name" value="Plant invertase/pectin methylesterase inhibitor"/>
    <property type="match status" value="1"/>
</dbReference>
<feature type="chain" id="PRO_5021939289" description="Pectinesterase inhibitor domain-containing protein" evidence="4">
    <location>
        <begin position="23"/>
        <end position="194"/>
    </location>
</feature>
<dbReference type="InterPro" id="IPR052421">
    <property type="entry name" value="PCW_Enzyme_Inhibitor"/>
</dbReference>
<dbReference type="PANTHER" id="PTHR36710:SF1">
    <property type="entry name" value="F14J9.2 PROTEIN"/>
    <property type="match status" value="1"/>
</dbReference>
<dbReference type="PANTHER" id="PTHR36710">
    <property type="entry name" value="PECTINESTERASE INHIBITOR-LIKE"/>
    <property type="match status" value="1"/>
</dbReference>
<evidence type="ECO:0000256" key="2">
    <source>
        <dbReference type="ARBA" id="ARBA00023157"/>
    </source>
</evidence>
<feature type="domain" description="Pectinesterase inhibitor" evidence="5">
    <location>
        <begin position="25"/>
        <end position="171"/>
    </location>
</feature>
<comment type="caution">
    <text evidence="6">The sequence shown here is derived from an EMBL/GenBank/DDBJ whole genome shotgun (WGS) entry which is preliminary data.</text>
</comment>
<keyword evidence="7" id="KW-1185">Reference proteome</keyword>
<dbReference type="Gene3D" id="1.20.140.40">
    <property type="entry name" value="Invertase/pectin methylesterase inhibitor family protein"/>
    <property type="match status" value="1"/>
</dbReference>
<keyword evidence="1 4" id="KW-0732">Signal</keyword>
<organism evidence="6 7">
    <name type="scientific">Arabis nemorensis</name>
    <dbReference type="NCBI Taxonomy" id="586526"/>
    <lineage>
        <taxon>Eukaryota</taxon>
        <taxon>Viridiplantae</taxon>
        <taxon>Streptophyta</taxon>
        <taxon>Embryophyta</taxon>
        <taxon>Tracheophyta</taxon>
        <taxon>Spermatophyta</taxon>
        <taxon>Magnoliopsida</taxon>
        <taxon>eudicotyledons</taxon>
        <taxon>Gunneridae</taxon>
        <taxon>Pentapetalae</taxon>
        <taxon>rosids</taxon>
        <taxon>malvids</taxon>
        <taxon>Brassicales</taxon>
        <taxon>Brassicaceae</taxon>
        <taxon>Arabideae</taxon>
        <taxon>Arabis</taxon>
    </lineage>
</organism>
<dbReference type="SMART" id="SM00856">
    <property type="entry name" value="PMEI"/>
    <property type="match status" value="1"/>
</dbReference>
<dbReference type="InterPro" id="IPR034086">
    <property type="entry name" value="PMEI_plant"/>
</dbReference>
<evidence type="ECO:0000313" key="6">
    <source>
        <dbReference type="EMBL" id="VVA90379.1"/>
    </source>
</evidence>
<keyword evidence="2" id="KW-1015">Disulfide bond</keyword>
<evidence type="ECO:0000256" key="1">
    <source>
        <dbReference type="ARBA" id="ARBA00022729"/>
    </source>
</evidence>
<dbReference type="NCBIfam" id="TIGR01614">
    <property type="entry name" value="PME_inhib"/>
    <property type="match status" value="1"/>
</dbReference>
<dbReference type="Pfam" id="PF04043">
    <property type="entry name" value="PMEI"/>
    <property type="match status" value="1"/>
</dbReference>
<dbReference type="GO" id="GO:0046910">
    <property type="term" value="F:pectinesterase inhibitor activity"/>
    <property type="evidence" value="ECO:0007669"/>
    <property type="project" value="InterPro"/>
</dbReference>
<gene>
    <name evidence="6" type="ORF">ANE_LOCUS824</name>
</gene>
<dbReference type="EMBL" id="CABITT030000001">
    <property type="protein sequence ID" value="VVA90379.1"/>
    <property type="molecule type" value="Genomic_DNA"/>
</dbReference>
<dbReference type="OrthoDB" id="1094948at2759"/>
<name>A0A565AMX6_9BRAS</name>
<accession>A0A565AMX6</accession>
<evidence type="ECO:0000259" key="5">
    <source>
        <dbReference type="SMART" id="SM00856"/>
    </source>
</evidence>
<evidence type="ECO:0000313" key="7">
    <source>
        <dbReference type="Proteomes" id="UP000489600"/>
    </source>
</evidence>
<protein>
    <recommendedName>
        <fullName evidence="5">Pectinesterase inhibitor domain-containing protein</fullName>
    </recommendedName>
</protein>
<dbReference type="AlphaFoldDB" id="A0A565AMX6"/>
<proteinExistence type="inferred from homology"/>
<dbReference type="InterPro" id="IPR035513">
    <property type="entry name" value="Invertase/methylesterase_inhib"/>
</dbReference>
<feature type="signal peptide" evidence="4">
    <location>
        <begin position="1"/>
        <end position="22"/>
    </location>
</feature>
<dbReference type="CDD" id="cd15797">
    <property type="entry name" value="PMEI"/>
    <property type="match status" value="1"/>
</dbReference>
<dbReference type="InterPro" id="IPR006501">
    <property type="entry name" value="Pectinesterase_inhib_dom"/>
</dbReference>
<evidence type="ECO:0000256" key="3">
    <source>
        <dbReference type="ARBA" id="ARBA00038471"/>
    </source>
</evidence>